<sequence>MPVVPSDAEIESSVFEAEYVEEGEDEEKEISYVALLAASGMFALILQ</sequence>
<evidence type="ECO:0000313" key="2">
    <source>
        <dbReference type="Proteomes" id="UP000824072"/>
    </source>
</evidence>
<evidence type="ECO:0000313" key="1">
    <source>
        <dbReference type="EMBL" id="HIU34119.1"/>
    </source>
</evidence>
<dbReference type="EMBL" id="DVMU01000136">
    <property type="protein sequence ID" value="HIU34119.1"/>
    <property type="molecule type" value="Genomic_DNA"/>
</dbReference>
<gene>
    <name evidence="1" type="ORF">IAB02_06100</name>
</gene>
<reference evidence="1" key="1">
    <citation type="submission" date="2020-10" db="EMBL/GenBank/DDBJ databases">
        <authorList>
            <person name="Gilroy R."/>
        </authorList>
    </citation>
    <scope>NUCLEOTIDE SEQUENCE</scope>
    <source>
        <strain evidence="1">ChiHcec3-11533</strain>
    </source>
</reference>
<accession>A0A9D1LBZ1</accession>
<dbReference type="Proteomes" id="UP000824072">
    <property type="component" value="Unassembled WGS sequence"/>
</dbReference>
<comment type="caution">
    <text evidence="1">The sequence shown here is derived from an EMBL/GenBank/DDBJ whole genome shotgun (WGS) entry which is preliminary data.</text>
</comment>
<protein>
    <submittedName>
        <fullName evidence="1">Uncharacterized protein</fullName>
    </submittedName>
</protein>
<reference evidence="1" key="2">
    <citation type="journal article" date="2021" name="PeerJ">
        <title>Extensive microbial diversity within the chicken gut microbiome revealed by metagenomics and culture.</title>
        <authorList>
            <person name="Gilroy R."/>
            <person name="Ravi A."/>
            <person name="Getino M."/>
            <person name="Pursley I."/>
            <person name="Horton D.L."/>
            <person name="Alikhan N.F."/>
            <person name="Baker D."/>
            <person name="Gharbi K."/>
            <person name="Hall N."/>
            <person name="Watson M."/>
            <person name="Adriaenssens E.M."/>
            <person name="Foster-Nyarko E."/>
            <person name="Jarju S."/>
            <person name="Secka A."/>
            <person name="Antonio M."/>
            <person name="Oren A."/>
            <person name="Chaudhuri R.R."/>
            <person name="La Ragione R."/>
            <person name="Hildebrand F."/>
            <person name="Pallen M.J."/>
        </authorList>
    </citation>
    <scope>NUCLEOTIDE SEQUENCE</scope>
    <source>
        <strain evidence="1">ChiHcec3-11533</strain>
    </source>
</reference>
<organism evidence="1 2">
    <name type="scientific">Candidatus Pullichristensenella excrementigallinarum</name>
    <dbReference type="NCBI Taxonomy" id="2840907"/>
    <lineage>
        <taxon>Bacteria</taxon>
        <taxon>Bacillati</taxon>
        <taxon>Bacillota</taxon>
        <taxon>Clostridia</taxon>
        <taxon>Candidatus Pullichristensenella</taxon>
    </lineage>
</organism>
<name>A0A9D1LBZ1_9FIRM</name>
<dbReference type="AlphaFoldDB" id="A0A9D1LBZ1"/>
<proteinExistence type="predicted"/>